<organism evidence="1 2">
    <name type="scientific">Pseudomonas citronellolis</name>
    <dbReference type="NCBI Taxonomy" id="53408"/>
    <lineage>
        <taxon>Bacteria</taxon>
        <taxon>Pseudomonadati</taxon>
        <taxon>Pseudomonadota</taxon>
        <taxon>Gammaproteobacteria</taxon>
        <taxon>Pseudomonadales</taxon>
        <taxon>Pseudomonadaceae</taxon>
        <taxon>Pseudomonas</taxon>
    </lineage>
</organism>
<gene>
    <name evidence="1" type="ORF">P3W55_25815</name>
</gene>
<dbReference type="Proteomes" id="UP001220662">
    <property type="component" value="Unassembled WGS sequence"/>
</dbReference>
<dbReference type="RefSeq" id="WP_276215848.1">
    <property type="nucleotide sequence ID" value="NZ_JARJLR010000431.1"/>
</dbReference>
<dbReference type="EMBL" id="JARJLR010000431">
    <property type="protein sequence ID" value="MDF3845141.1"/>
    <property type="molecule type" value="Genomic_DNA"/>
</dbReference>
<proteinExistence type="predicted"/>
<dbReference type="AlphaFoldDB" id="A0AAW6PFX0"/>
<name>A0AAW6PFX0_9PSED</name>
<sequence length="86" mass="9607">MTLAKGDTVRLMEVDQSSAVFSDWLNTRTPASGDIAVVEETWDSKDGRTVRLLCEPRAGFLEWRATFREAKLVYEVLATNISDATP</sequence>
<evidence type="ECO:0000313" key="2">
    <source>
        <dbReference type="Proteomes" id="UP001220662"/>
    </source>
</evidence>
<protein>
    <submittedName>
        <fullName evidence="1">Uncharacterized protein</fullName>
    </submittedName>
</protein>
<accession>A0AAW6PFX0</accession>
<evidence type="ECO:0000313" key="1">
    <source>
        <dbReference type="EMBL" id="MDF3845141.1"/>
    </source>
</evidence>
<comment type="caution">
    <text evidence="1">The sequence shown here is derived from an EMBL/GenBank/DDBJ whole genome shotgun (WGS) entry which is preliminary data.</text>
</comment>
<reference evidence="1" key="1">
    <citation type="submission" date="2023-03" db="EMBL/GenBank/DDBJ databases">
        <title>Draft assemblies of triclosan tolerant bacteria isolated from returned activated sludge.</title>
        <authorList>
            <person name="Van Hamelsveld S."/>
        </authorList>
    </citation>
    <scope>NUCLEOTIDE SEQUENCE</scope>
    <source>
        <strain evidence="1">GW210015_S63</strain>
    </source>
</reference>